<evidence type="ECO:0000259" key="1">
    <source>
        <dbReference type="Pfam" id="PF13456"/>
    </source>
</evidence>
<dbReference type="CDD" id="cd06222">
    <property type="entry name" value="RNase_H_like"/>
    <property type="match status" value="1"/>
</dbReference>
<dbReference type="OrthoDB" id="1744872at2759"/>
<reference evidence="2 3" key="1">
    <citation type="journal article" date="2019" name="Genome Biol. Evol.">
        <title>Insights into the evolution of the New World diploid cottons (Gossypium, subgenus Houzingenia) based on genome sequencing.</title>
        <authorList>
            <person name="Grover C.E."/>
            <person name="Arick M.A. 2nd"/>
            <person name="Thrash A."/>
            <person name="Conover J.L."/>
            <person name="Sanders W.S."/>
            <person name="Peterson D.G."/>
            <person name="Frelichowski J.E."/>
            <person name="Scheffler J.A."/>
            <person name="Scheffler B.E."/>
            <person name="Wendel J.F."/>
        </authorList>
    </citation>
    <scope>NUCLEOTIDE SEQUENCE [LARGE SCALE GENOMIC DNA]</scope>
    <source>
        <strain evidence="2">1</strain>
        <tissue evidence="2">Leaf</tissue>
    </source>
</reference>
<gene>
    <name evidence="2" type="ORF">Goshw_006727</name>
</gene>
<name>A0A7J9LUB6_GOSSC</name>
<feature type="domain" description="RNase H type-1" evidence="1">
    <location>
        <begin position="216"/>
        <end position="280"/>
    </location>
</feature>
<dbReference type="InterPro" id="IPR044730">
    <property type="entry name" value="RNase_H-like_dom_plant"/>
</dbReference>
<dbReference type="Pfam" id="PF13456">
    <property type="entry name" value="RVT_3"/>
    <property type="match status" value="1"/>
</dbReference>
<proteinExistence type="predicted"/>
<sequence length="287" mass="32972">MVEKVKVKLQRWDVRQLSLAGRAILAQSSLGDGNIIRCWKDSRVPRIGPLINLIPSRNNIDEDCFLREMITENGPERVAWTGTSLGSFSIKSVYRVIKEKTWNSKDDLWKLSWKFQGPQSSFFIWLAKEVWTQVVFVGEQVFFFSGDMQEWFTNNLQNRQDLAFGGVDWSVFFGLASWRIWENKNLYVFQGSPWHAGDIIKGSITWAKQYGILPNVNFKVDSKFAIDGGVLRDERGECILGFNQRLGRCAIVEAELWGILDGLSLLQGRQWDRVLLQTNSLEASLKQ</sequence>
<keyword evidence="3" id="KW-1185">Reference proteome</keyword>
<dbReference type="GO" id="GO:0003676">
    <property type="term" value="F:nucleic acid binding"/>
    <property type="evidence" value="ECO:0007669"/>
    <property type="project" value="InterPro"/>
</dbReference>
<dbReference type="EMBL" id="JABFAF010000008">
    <property type="protein sequence ID" value="MBA0862280.1"/>
    <property type="molecule type" value="Genomic_DNA"/>
</dbReference>
<protein>
    <recommendedName>
        <fullName evidence="1">RNase H type-1 domain-containing protein</fullName>
    </recommendedName>
</protein>
<evidence type="ECO:0000313" key="2">
    <source>
        <dbReference type="EMBL" id="MBA0862280.1"/>
    </source>
</evidence>
<dbReference type="InterPro" id="IPR002156">
    <property type="entry name" value="RNaseH_domain"/>
</dbReference>
<accession>A0A7J9LUB6</accession>
<organism evidence="2 3">
    <name type="scientific">Gossypium schwendimanii</name>
    <name type="common">Cotton</name>
    <dbReference type="NCBI Taxonomy" id="34291"/>
    <lineage>
        <taxon>Eukaryota</taxon>
        <taxon>Viridiplantae</taxon>
        <taxon>Streptophyta</taxon>
        <taxon>Embryophyta</taxon>
        <taxon>Tracheophyta</taxon>
        <taxon>Spermatophyta</taxon>
        <taxon>Magnoliopsida</taxon>
        <taxon>eudicotyledons</taxon>
        <taxon>Gunneridae</taxon>
        <taxon>Pentapetalae</taxon>
        <taxon>rosids</taxon>
        <taxon>malvids</taxon>
        <taxon>Malvales</taxon>
        <taxon>Malvaceae</taxon>
        <taxon>Malvoideae</taxon>
        <taxon>Gossypium</taxon>
    </lineage>
</organism>
<dbReference type="GO" id="GO:0004523">
    <property type="term" value="F:RNA-DNA hybrid ribonuclease activity"/>
    <property type="evidence" value="ECO:0007669"/>
    <property type="project" value="InterPro"/>
</dbReference>
<dbReference type="Proteomes" id="UP000593576">
    <property type="component" value="Unassembled WGS sequence"/>
</dbReference>
<comment type="caution">
    <text evidence="2">The sequence shown here is derived from an EMBL/GenBank/DDBJ whole genome shotgun (WGS) entry which is preliminary data.</text>
</comment>
<dbReference type="AlphaFoldDB" id="A0A7J9LUB6"/>
<evidence type="ECO:0000313" key="3">
    <source>
        <dbReference type="Proteomes" id="UP000593576"/>
    </source>
</evidence>